<dbReference type="EMBL" id="UYJE01003128">
    <property type="protein sequence ID" value="VDI16835.1"/>
    <property type="molecule type" value="Genomic_DNA"/>
</dbReference>
<comment type="caution">
    <text evidence="2">The sequence shown here is derived from an EMBL/GenBank/DDBJ whole genome shotgun (WGS) entry which is preliminary data.</text>
</comment>
<accession>A0A8B6DB13</accession>
<organism evidence="2 3">
    <name type="scientific">Mytilus galloprovincialis</name>
    <name type="common">Mediterranean mussel</name>
    <dbReference type="NCBI Taxonomy" id="29158"/>
    <lineage>
        <taxon>Eukaryota</taxon>
        <taxon>Metazoa</taxon>
        <taxon>Spiralia</taxon>
        <taxon>Lophotrochozoa</taxon>
        <taxon>Mollusca</taxon>
        <taxon>Bivalvia</taxon>
        <taxon>Autobranchia</taxon>
        <taxon>Pteriomorphia</taxon>
        <taxon>Mytilida</taxon>
        <taxon>Mytiloidea</taxon>
        <taxon>Mytilidae</taxon>
        <taxon>Mytilinae</taxon>
        <taxon>Mytilus</taxon>
    </lineage>
</organism>
<gene>
    <name evidence="2" type="ORF">MGAL_10B029742</name>
</gene>
<dbReference type="Proteomes" id="UP000596742">
    <property type="component" value="Unassembled WGS sequence"/>
</dbReference>
<evidence type="ECO:0000313" key="3">
    <source>
        <dbReference type="Proteomes" id="UP000596742"/>
    </source>
</evidence>
<feature type="region of interest" description="Disordered" evidence="1">
    <location>
        <begin position="61"/>
        <end position="88"/>
    </location>
</feature>
<protein>
    <submittedName>
        <fullName evidence="2">Uncharacterized protein</fullName>
    </submittedName>
</protein>
<name>A0A8B6DB13_MYTGA</name>
<dbReference type="AlphaFoldDB" id="A0A8B6DB13"/>
<proteinExistence type="predicted"/>
<evidence type="ECO:0000313" key="2">
    <source>
        <dbReference type="EMBL" id="VDI16835.1"/>
    </source>
</evidence>
<sequence>MIGRSKSLNDLGSTQSNDSFNQLVSVKAPKSRHYNGGSCSLQNRLSTAVLEKNEGYGYLSKQRRNKRGNIARVDQYPSHSTNHGIKRKKKADELNKAELWDPHSDLPPDLLHCRYLGDIWILLSSMLSCSTDLQKENIQLALNSAEWNGFHHKCRSSFIRYHRSSQGKDFKAFAPIICKRKELYIVKNPGMFNFIWKLLDENGHNLH</sequence>
<reference evidence="2" key="1">
    <citation type="submission" date="2018-11" db="EMBL/GenBank/DDBJ databases">
        <authorList>
            <person name="Alioto T."/>
            <person name="Alioto T."/>
        </authorList>
    </citation>
    <scope>NUCLEOTIDE SEQUENCE</scope>
</reference>
<keyword evidence="3" id="KW-1185">Reference proteome</keyword>
<evidence type="ECO:0000256" key="1">
    <source>
        <dbReference type="SAM" id="MobiDB-lite"/>
    </source>
</evidence>
<dbReference type="OrthoDB" id="5976735at2759"/>